<sequence>MRDYRDAKAMAKALREALADNQVTITHSEALEIVARQFGLSTWNILSAKIEAAGADQDNAGIAFEQAVPIVRIFDVAKAHEFYLGFLGFTVDWEHRYGNDFPLFTQVSRSGLKLHLSEHAGDATPGGNMCVYMRGIRALHKELLAKNYRYMKPGLEDEGTRLELTVIDPFNNRIRFMELKER</sequence>
<organism evidence="5 6">
    <name type="scientific">Sinorhizobium fredii (strain NBRC 101917 / NGR234)</name>
    <dbReference type="NCBI Taxonomy" id="394"/>
    <lineage>
        <taxon>Bacteria</taxon>
        <taxon>Pseudomonadati</taxon>
        <taxon>Pseudomonadota</taxon>
        <taxon>Alphaproteobacteria</taxon>
        <taxon>Hyphomicrobiales</taxon>
        <taxon>Rhizobiaceae</taxon>
        <taxon>Sinorhizobium/Ensifer group</taxon>
        <taxon>Sinorhizobium</taxon>
    </lineage>
</organism>
<comment type="similarity">
    <text evidence="1">Belongs to the bleomycin resistance protein family.</text>
</comment>
<dbReference type="InterPro" id="IPR037523">
    <property type="entry name" value="VOC_core"/>
</dbReference>
<evidence type="ECO:0000256" key="3">
    <source>
        <dbReference type="ARBA" id="ARBA00023251"/>
    </source>
</evidence>
<feature type="domain" description="VOC" evidence="4">
    <location>
        <begin position="63"/>
        <end position="179"/>
    </location>
</feature>
<dbReference type="OrthoDB" id="9803104at2"/>
<keyword evidence="3" id="KW-0046">Antibiotic resistance</keyword>
<gene>
    <name evidence="5" type="ordered locus">NGR_c07280</name>
</gene>
<dbReference type="PROSITE" id="PS51819">
    <property type="entry name" value="VOC"/>
    <property type="match status" value="1"/>
</dbReference>
<dbReference type="AlphaFoldDB" id="C3M8H5"/>
<dbReference type="SUPFAM" id="SSF54593">
    <property type="entry name" value="Glyoxalase/Bleomycin resistance protein/Dihydroxybiphenyl dioxygenase"/>
    <property type="match status" value="1"/>
</dbReference>
<dbReference type="CDD" id="cd08349">
    <property type="entry name" value="BLMA_like"/>
    <property type="match status" value="1"/>
</dbReference>
<protein>
    <recommendedName>
        <fullName evidence="2">Bleomycin resistance protein</fullName>
    </recommendedName>
</protein>
<dbReference type="Gene3D" id="3.10.180.10">
    <property type="entry name" value="2,3-Dihydroxybiphenyl 1,2-Dioxygenase, domain 1"/>
    <property type="match status" value="1"/>
</dbReference>
<evidence type="ECO:0000256" key="1">
    <source>
        <dbReference type="ARBA" id="ARBA00011051"/>
    </source>
</evidence>
<evidence type="ECO:0000256" key="2">
    <source>
        <dbReference type="ARBA" id="ARBA00021572"/>
    </source>
</evidence>
<evidence type="ECO:0000313" key="6">
    <source>
        <dbReference type="Proteomes" id="UP000001054"/>
    </source>
</evidence>
<dbReference type="EMBL" id="CP001389">
    <property type="protein sequence ID" value="ACP24521.1"/>
    <property type="molecule type" value="Genomic_DNA"/>
</dbReference>
<dbReference type="PATRIC" id="fig|394.7.peg.3543"/>
<evidence type="ECO:0000313" key="5">
    <source>
        <dbReference type="EMBL" id="ACP24521.1"/>
    </source>
</evidence>
<dbReference type="GO" id="GO:0046677">
    <property type="term" value="P:response to antibiotic"/>
    <property type="evidence" value="ECO:0007669"/>
    <property type="project" value="UniProtKB-KW"/>
</dbReference>
<name>C3M8H5_SINFN</name>
<accession>C3M8H5</accession>
<dbReference type="Pfam" id="PF20066">
    <property type="entry name" value="Glyoxalase_8"/>
    <property type="match status" value="1"/>
</dbReference>
<dbReference type="InterPro" id="IPR029068">
    <property type="entry name" value="Glyas_Bleomycin-R_OHBP_Dase"/>
</dbReference>
<dbReference type="InterPro" id="IPR000335">
    <property type="entry name" value="Bleomycin-R"/>
</dbReference>
<proteinExistence type="inferred from homology"/>
<dbReference type="InterPro" id="IPR045517">
    <property type="entry name" value="Glyoxalase_8"/>
</dbReference>
<keyword evidence="6" id="KW-1185">Reference proteome</keyword>
<dbReference type="STRING" id="394.NGR_c07280"/>
<dbReference type="KEGG" id="rhi:NGR_c07280"/>
<dbReference type="Proteomes" id="UP000001054">
    <property type="component" value="Chromosome"/>
</dbReference>
<reference evidence="5 6" key="1">
    <citation type="journal article" date="2009" name="Appl. Environ. Microbiol.">
        <title>Rhizobium sp. strain NGR234 possesses a remarkable number of secretion systems.</title>
        <authorList>
            <person name="Schmeisser C."/>
            <person name="Liesegang H."/>
            <person name="Krysciak D."/>
            <person name="Bakkou N."/>
            <person name="Le Quere A."/>
            <person name="Wollherr A."/>
            <person name="Heinemeyer I."/>
            <person name="Morgenstern B."/>
            <person name="Pommerening-Roeser A."/>
            <person name="Flores M."/>
            <person name="Palacios R."/>
            <person name="Brenner S."/>
            <person name="Gottschalk G."/>
            <person name="Schmitz R.A."/>
            <person name="Broughton W.J."/>
            <person name="Perret X."/>
            <person name="Strittmatter A.W."/>
            <person name="Streit W.R."/>
        </authorList>
    </citation>
    <scope>NUCLEOTIDE SEQUENCE [LARGE SCALE GENOMIC DNA]</scope>
    <source>
        <strain evidence="6">NBRC 101917 / NGR234</strain>
    </source>
</reference>
<dbReference type="HOGENOM" id="CLU_121379_1_0_5"/>
<dbReference type="Pfam" id="PF19581">
    <property type="entry name" value="Glyoxalase_7"/>
    <property type="match status" value="1"/>
</dbReference>
<dbReference type="RefSeq" id="WP_012707306.1">
    <property type="nucleotide sequence ID" value="NC_012587.1"/>
</dbReference>
<dbReference type="eggNOG" id="COG0346">
    <property type="taxonomic scope" value="Bacteria"/>
</dbReference>
<evidence type="ECO:0000259" key="4">
    <source>
        <dbReference type="PROSITE" id="PS51819"/>
    </source>
</evidence>